<evidence type="ECO:0000313" key="2">
    <source>
        <dbReference type="EnsemblMetazoa" id="CJA41049.1"/>
    </source>
</evidence>
<evidence type="ECO:0000256" key="1">
    <source>
        <dbReference type="SAM" id="Phobius"/>
    </source>
</evidence>
<proteinExistence type="predicted"/>
<name>A0A8R1IW26_CAEJA</name>
<evidence type="ECO:0000313" key="3">
    <source>
        <dbReference type="Proteomes" id="UP000005237"/>
    </source>
</evidence>
<keyword evidence="1" id="KW-0472">Membrane</keyword>
<accession>A0A8R1IW26</accession>
<feature type="transmembrane region" description="Helical" evidence="1">
    <location>
        <begin position="24"/>
        <end position="43"/>
    </location>
</feature>
<sequence>DEMLPSLDPSIRQFVRFLLQNRHFAYGFAGFCAYALLIHLYVLL</sequence>
<keyword evidence="1" id="KW-1133">Transmembrane helix</keyword>
<dbReference type="EnsemblMetazoa" id="CJA41049.1">
    <property type="protein sequence ID" value="CJA41049.1"/>
    <property type="gene ID" value="WBGene00216897"/>
</dbReference>
<reference evidence="3" key="1">
    <citation type="submission" date="2010-08" db="EMBL/GenBank/DDBJ databases">
        <authorList>
            <consortium name="Caenorhabditis japonica Sequencing Consortium"/>
            <person name="Wilson R.K."/>
        </authorList>
    </citation>
    <scope>NUCLEOTIDE SEQUENCE [LARGE SCALE GENOMIC DNA]</scope>
    <source>
        <strain evidence="3">DF5081</strain>
    </source>
</reference>
<keyword evidence="3" id="KW-1185">Reference proteome</keyword>
<protein>
    <submittedName>
        <fullName evidence="2">Uncharacterized protein</fullName>
    </submittedName>
</protein>
<dbReference type="AlphaFoldDB" id="A0A8R1IW26"/>
<reference evidence="2" key="2">
    <citation type="submission" date="2022-06" db="UniProtKB">
        <authorList>
            <consortium name="EnsemblMetazoa"/>
        </authorList>
    </citation>
    <scope>IDENTIFICATION</scope>
    <source>
        <strain evidence="2">DF5081</strain>
    </source>
</reference>
<keyword evidence="1" id="KW-0812">Transmembrane</keyword>
<dbReference type="Proteomes" id="UP000005237">
    <property type="component" value="Unassembled WGS sequence"/>
</dbReference>
<organism evidence="2 3">
    <name type="scientific">Caenorhabditis japonica</name>
    <dbReference type="NCBI Taxonomy" id="281687"/>
    <lineage>
        <taxon>Eukaryota</taxon>
        <taxon>Metazoa</taxon>
        <taxon>Ecdysozoa</taxon>
        <taxon>Nematoda</taxon>
        <taxon>Chromadorea</taxon>
        <taxon>Rhabditida</taxon>
        <taxon>Rhabditina</taxon>
        <taxon>Rhabditomorpha</taxon>
        <taxon>Rhabditoidea</taxon>
        <taxon>Rhabditidae</taxon>
        <taxon>Peloderinae</taxon>
        <taxon>Caenorhabditis</taxon>
    </lineage>
</organism>